<dbReference type="EMBL" id="AUZZ01001619">
    <property type="protein sequence ID" value="EQD63405.1"/>
    <property type="molecule type" value="Genomic_DNA"/>
</dbReference>
<name>T1CAA5_9ZZZZ</name>
<dbReference type="InterPro" id="IPR001296">
    <property type="entry name" value="Glyco_trans_1"/>
</dbReference>
<dbReference type="Pfam" id="PF00534">
    <property type="entry name" value="Glycos_transf_1"/>
    <property type="match status" value="1"/>
</dbReference>
<organism evidence="4">
    <name type="scientific">mine drainage metagenome</name>
    <dbReference type="NCBI Taxonomy" id="410659"/>
    <lineage>
        <taxon>unclassified sequences</taxon>
        <taxon>metagenomes</taxon>
        <taxon>ecological metagenomes</taxon>
    </lineage>
</organism>
<gene>
    <name evidence="4" type="ORF">B2A_02364</name>
</gene>
<comment type="caution">
    <text evidence="4">The sequence shown here is derived from an EMBL/GenBank/DDBJ whole genome shotgun (WGS) entry which is preliminary data.</text>
</comment>
<feature type="domain" description="Glycosyl transferase family 1" evidence="3">
    <location>
        <begin position="1"/>
        <end position="144"/>
    </location>
</feature>
<dbReference type="EC" id="2.4.-.-" evidence="4"/>
<protein>
    <submittedName>
        <fullName evidence="4">Glycosyl transferase, group 1 domain protein</fullName>
        <ecNumber evidence="4">2.4.-.-</ecNumber>
    </submittedName>
</protein>
<dbReference type="CDD" id="cd03801">
    <property type="entry name" value="GT4_PimA-like"/>
    <property type="match status" value="1"/>
</dbReference>
<feature type="non-terminal residue" evidence="4">
    <location>
        <position position="173"/>
    </location>
</feature>
<evidence type="ECO:0000256" key="2">
    <source>
        <dbReference type="ARBA" id="ARBA00022679"/>
    </source>
</evidence>
<reference evidence="4" key="2">
    <citation type="journal article" date="2014" name="ISME J.">
        <title>Microbial stratification in low pH oxic and suboxic macroscopic growths along an acid mine drainage.</title>
        <authorList>
            <person name="Mendez-Garcia C."/>
            <person name="Mesa V."/>
            <person name="Sprenger R.R."/>
            <person name="Richter M."/>
            <person name="Diez M.S."/>
            <person name="Solano J."/>
            <person name="Bargiela R."/>
            <person name="Golyshina O.V."/>
            <person name="Manteca A."/>
            <person name="Ramos J.L."/>
            <person name="Gallego J.R."/>
            <person name="Llorente I."/>
            <person name="Martins Dos Santos V.A."/>
            <person name="Jensen O.N."/>
            <person name="Pelaez A.I."/>
            <person name="Sanchez J."/>
            <person name="Ferrer M."/>
        </authorList>
    </citation>
    <scope>NUCLEOTIDE SEQUENCE</scope>
</reference>
<sequence>RLAAMKGVDTFLRAAARVAPQFPDALFVIAGEGSEYARLLHLTAALGVGEQVMFLGKVSDEEREILLAGSSVFVLPSVVEPFGIAALEAMAAGVPTIVSKTSGVAEIARGVFQVDFWDVDEFASRIAELLEYPTLRHAMGNQGRWEALREGWPECAREVVAVYLEAREALGLP</sequence>
<dbReference type="GO" id="GO:0016757">
    <property type="term" value="F:glycosyltransferase activity"/>
    <property type="evidence" value="ECO:0007669"/>
    <property type="project" value="UniProtKB-KW"/>
</dbReference>
<accession>T1CAA5</accession>
<dbReference type="PANTHER" id="PTHR12526:SF510">
    <property type="entry name" value="D-INOSITOL 3-PHOSPHATE GLYCOSYLTRANSFERASE"/>
    <property type="match status" value="1"/>
</dbReference>
<proteinExistence type="predicted"/>
<keyword evidence="1 4" id="KW-0328">Glycosyltransferase</keyword>
<reference evidence="4" key="1">
    <citation type="submission" date="2013-08" db="EMBL/GenBank/DDBJ databases">
        <authorList>
            <person name="Mendez C."/>
            <person name="Richter M."/>
            <person name="Ferrer M."/>
            <person name="Sanchez J."/>
        </authorList>
    </citation>
    <scope>NUCLEOTIDE SEQUENCE</scope>
</reference>
<feature type="non-terminal residue" evidence="4">
    <location>
        <position position="1"/>
    </location>
</feature>
<evidence type="ECO:0000259" key="3">
    <source>
        <dbReference type="Pfam" id="PF00534"/>
    </source>
</evidence>
<dbReference type="PANTHER" id="PTHR12526">
    <property type="entry name" value="GLYCOSYLTRANSFERASE"/>
    <property type="match status" value="1"/>
</dbReference>
<dbReference type="Gene3D" id="3.40.50.2000">
    <property type="entry name" value="Glycogen Phosphorylase B"/>
    <property type="match status" value="1"/>
</dbReference>
<dbReference type="AlphaFoldDB" id="T1CAA5"/>
<evidence type="ECO:0000313" key="4">
    <source>
        <dbReference type="EMBL" id="EQD63405.1"/>
    </source>
</evidence>
<keyword evidence="2 4" id="KW-0808">Transferase</keyword>
<evidence type="ECO:0000256" key="1">
    <source>
        <dbReference type="ARBA" id="ARBA00022676"/>
    </source>
</evidence>
<dbReference type="SUPFAM" id="SSF53756">
    <property type="entry name" value="UDP-Glycosyltransferase/glycogen phosphorylase"/>
    <property type="match status" value="1"/>
</dbReference>